<dbReference type="InterPro" id="IPR013078">
    <property type="entry name" value="His_Pase_superF_clade-1"/>
</dbReference>
<dbReference type="InterPro" id="IPR029033">
    <property type="entry name" value="His_PPase_superfam"/>
</dbReference>
<dbReference type="PANTHER" id="PTHR48100">
    <property type="entry name" value="BROAD-SPECIFICITY PHOSPHATASE YOR283W-RELATED"/>
    <property type="match status" value="1"/>
</dbReference>
<keyword evidence="2" id="KW-1185">Reference proteome</keyword>
<reference evidence="1 2" key="1">
    <citation type="submission" date="2024-09" db="EMBL/GenBank/DDBJ databases">
        <authorList>
            <person name="Sun Q."/>
            <person name="Mori K."/>
        </authorList>
    </citation>
    <scope>NUCLEOTIDE SEQUENCE [LARGE SCALE GENOMIC DNA]</scope>
    <source>
        <strain evidence="1 2">KCTC 23076</strain>
    </source>
</reference>
<comment type="caution">
    <text evidence="1">The sequence shown here is derived from an EMBL/GenBank/DDBJ whole genome shotgun (WGS) entry which is preliminary data.</text>
</comment>
<dbReference type="Proteomes" id="UP001589896">
    <property type="component" value="Unassembled WGS sequence"/>
</dbReference>
<sequence>MLTLSYARHGETIWYAENRYAGTSDIPLTDHGRKEAAELAAWAADTGFDRVVASSLSRAVDTARPTADALGLRLEIDRRFREVGFGSAEGLTQDETERTLPEARAAYVRTPATSPFPGGEVGAAAAARAVEAVWELAQTSPGGRVLVVAHSAVGRLLFSSLLGIPLNEYRRVFPWLAGTAITTLRLPTGTATPADLSGTAQLLEFNRPV</sequence>
<evidence type="ECO:0000313" key="2">
    <source>
        <dbReference type="Proteomes" id="UP001589896"/>
    </source>
</evidence>
<dbReference type="SMART" id="SM00855">
    <property type="entry name" value="PGAM"/>
    <property type="match status" value="1"/>
</dbReference>
<accession>A0ABV6S098</accession>
<dbReference type="PANTHER" id="PTHR48100:SF1">
    <property type="entry name" value="HISTIDINE PHOSPHATASE FAMILY PROTEIN-RELATED"/>
    <property type="match status" value="1"/>
</dbReference>
<protein>
    <submittedName>
        <fullName evidence="1">Histidine phosphatase family protein</fullName>
    </submittedName>
</protein>
<dbReference type="CDD" id="cd07067">
    <property type="entry name" value="HP_PGM_like"/>
    <property type="match status" value="1"/>
</dbReference>
<dbReference type="Gene3D" id="3.40.50.1240">
    <property type="entry name" value="Phosphoglycerate mutase-like"/>
    <property type="match status" value="1"/>
</dbReference>
<gene>
    <name evidence="1" type="ORF">ACFFGH_32905</name>
</gene>
<organism evidence="1 2">
    <name type="scientific">Lysobacter korlensis</name>
    <dbReference type="NCBI Taxonomy" id="553636"/>
    <lineage>
        <taxon>Bacteria</taxon>
        <taxon>Pseudomonadati</taxon>
        <taxon>Pseudomonadota</taxon>
        <taxon>Gammaproteobacteria</taxon>
        <taxon>Lysobacterales</taxon>
        <taxon>Lysobacteraceae</taxon>
        <taxon>Lysobacter</taxon>
    </lineage>
</organism>
<proteinExistence type="predicted"/>
<dbReference type="SUPFAM" id="SSF53254">
    <property type="entry name" value="Phosphoglycerate mutase-like"/>
    <property type="match status" value="1"/>
</dbReference>
<dbReference type="RefSeq" id="WP_386676864.1">
    <property type="nucleotide sequence ID" value="NZ_JBHLTG010000016.1"/>
</dbReference>
<name>A0ABV6S098_9GAMM</name>
<dbReference type="Pfam" id="PF00300">
    <property type="entry name" value="His_Phos_1"/>
    <property type="match status" value="1"/>
</dbReference>
<evidence type="ECO:0000313" key="1">
    <source>
        <dbReference type="EMBL" id="MFC0682655.1"/>
    </source>
</evidence>
<dbReference type="InterPro" id="IPR050275">
    <property type="entry name" value="PGM_Phosphatase"/>
</dbReference>
<dbReference type="EMBL" id="JBHLTG010000016">
    <property type="protein sequence ID" value="MFC0682655.1"/>
    <property type="molecule type" value="Genomic_DNA"/>
</dbReference>